<reference evidence="4" key="2">
    <citation type="submission" date="2016-06" db="EMBL/GenBank/DDBJ databases">
        <authorList>
            <person name="Kjaerup R.B."/>
            <person name="Dalgaard T.S."/>
            <person name="Juul-Madsen H.R."/>
        </authorList>
    </citation>
    <scope>NUCLEOTIDE SEQUENCE [LARGE SCALE GENOMIC DNA]</scope>
    <source>
        <strain evidence="4">ATCC 49129</strain>
        <plasmid evidence="4">pRI-2</plasmid>
    </source>
</reference>
<feature type="domain" description="Initiator Rep protein WH1" evidence="2">
    <location>
        <begin position="21"/>
        <end position="172"/>
    </location>
</feature>
<geneLocation type="plasmid" evidence="4">
    <name>pRI-2</name>
</geneLocation>
<reference evidence="3 5" key="1">
    <citation type="submission" date="2015-09" db="EMBL/GenBank/DDBJ databases">
        <authorList>
            <person name="Xu Y."/>
            <person name="Nagy A."/>
            <person name="Liu N.T."/>
            <person name="Nou X."/>
        </authorList>
    </citation>
    <scope>NUCLEOTIDE SEQUENCE [LARGE SCALE GENOMIC DNA]</scope>
    <source>
        <strain evidence="3 5">FC1138</strain>
        <plasmid evidence="5">Plasmid</plasmid>
        <plasmid evidence="3">unnamed</plasmid>
    </source>
</reference>
<dbReference type="Pfam" id="PF01051">
    <property type="entry name" value="Rep3_N"/>
    <property type="match status" value="1"/>
</dbReference>
<keyword evidence="6" id="KW-1185">Reference proteome</keyword>
<protein>
    <submittedName>
        <fullName evidence="3">Initiator Replication family protein</fullName>
    </submittedName>
    <submittedName>
        <fullName evidence="4">RepB family plasmid replication initiator protein</fullName>
    </submittedName>
</protein>
<name>A0A192A7Y1_9RALS</name>
<dbReference type="AlphaFoldDB" id="A0A192A7Y1"/>
<evidence type="ECO:0000313" key="3">
    <source>
        <dbReference type="EMBL" id="ANH77027.1"/>
    </source>
</evidence>
<dbReference type="GeneID" id="61529998"/>
<reference evidence="6" key="3">
    <citation type="submission" date="2016-06" db="EMBL/GenBank/DDBJ databases">
        <authorList>
            <person name="Xu Y."/>
            <person name="Nagy A."/>
            <person name="Yan X."/>
            <person name="Kim S.W."/>
            <person name="Haley B."/>
            <person name="Liu N.T."/>
            <person name="Nou X."/>
        </authorList>
    </citation>
    <scope>NUCLEOTIDE SEQUENCE [LARGE SCALE GENOMIC DNA]</scope>
    <source>
        <strain evidence="6">ATCC 49129</strain>
        <plasmid evidence="6">pri-2</plasmid>
    </source>
</reference>
<dbReference type="KEGG" id="rin:ACS15_5824"/>
<evidence type="ECO:0000313" key="5">
    <source>
        <dbReference type="Proteomes" id="UP000077927"/>
    </source>
</evidence>
<dbReference type="PATRIC" id="fig|190721.6.peg.5775"/>
<evidence type="ECO:0000259" key="2">
    <source>
        <dbReference type="Pfam" id="PF01051"/>
    </source>
</evidence>
<geneLocation type="plasmid" evidence="3">
    <name>unnamed</name>
</geneLocation>
<dbReference type="GO" id="GO:0006270">
    <property type="term" value="P:DNA replication initiation"/>
    <property type="evidence" value="ECO:0007669"/>
    <property type="project" value="InterPro"/>
</dbReference>
<evidence type="ECO:0000256" key="1">
    <source>
        <dbReference type="ARBA" id="ARBA00038283"/>
    </source>
</evidence>
<dbReference type="InterPro" id="IPR036388">
    <property type="entry name" value="WH-like_DNA-bd_sf"/>
</dbReference>
<proteinExistence type="inferred from homology"/>
<accession>A0A192A7Y1</accession>
<dbReference type="InterPro" id="IPR036390">
    <property type="entry name" value="WH_DNA-bd_sf"/>
</dbReference>
<dbReference type="GO" id="GO:0003887">
    <property type="term" value="F:DNA-directed DNA polymerase activity"/>
    <property type="evidence" value="ECO:0007669"/>
    <property type="project" value="InterPro"/>
</dbReference>
<comment type="similarity">
    <text evidence="1">Belongs to the initiator RepB protein family.</text>
</comment>
<geneLocation type="plasmid" evidence="6">
    <name>pri-2</name>
</geneLocation>
<dbReference type="EMBL" id="CP016025">
    <property type="protein sequence ID" value="ANJ76590.1"/>
    <property type="molecule type" value="Genomic_DNA"/>
</dbReference>
<evidence type="ECO:0000313" key="4">
    <source>
        <dbReference type="EMBL" id="ANJ76590.1"/>
    </source>
</evidence>
<sequence>MVVEEDKPVAYSEPALAERNVTMSNALTRAAHSLTLAEKRLIAACIAKNDSIPFVELRREGAWRVRLSAAEYAEAFGVDANTAYEQLQGASDSLFNRYVRTVRETRRGPEEFKFRWVGSAKYHKGEGWIELVWFQEVVPHLFGLRQEFTTYKLRQAAALRSVYAWRLFECFKSWAATGRYTPTIEEFHRAMDASESQRKNFKDLRRRVIEPAVKELREKNGLHIEWEPETAGRKVVKLDFRFRVSPQGALF</sequence>
<dbReference type="EMBL" id="CP012607">
    <property type="protein sequence ID" value="ANH77027.1"/>
    <property type="molecule type" value="Genomic_DNA"/>
</dbReference>
<dbReference type="RefSeq" id="WP_004636909.1">
    <property type="nucleotide sequence ID" value="NZ_CP012607.1"/>
</dbReference>
<dbReference type="Proteomes" id="UP000077927">
    <property type="component" value="Plasmid unnamed"/>
</dbReference>
<gene>
    <name evidence="4" type="ORF">A9Y76_28680</name>
    <name evidence="3" type="ORF">ACS15_5824</name>
</gene>
<dbReference type="InterPro" id="IPR000525">
    <property type="entry name" value="Initiator_Rep_WH1"/>
</dbReference>
<evidence type="ECO:0000313" key="6">
    <source>
        <dbReference type="Proteomes" id="UP000078572"/>
    </source>
</evidence>
<dbReference type="Pfam" id="PF21205">
    <property type="entry name" value="Rep3_C"/>
    <property type="match status" value="1"/>
</dbReference>
<dbReference type="Proteomes" id="UP000078572">
    <property type="component" value="Plasmid pRI-2"/>
</dbReference>
<dbReference type="Gene3D" id="1.10.10.10">
    <property type="entry name" value="Winged helix-like DNA-binding domain superfamily/Winged helix DNA-binding domain"/>
    <property type="match status" value="2"/>
</dbReference>
<dbReference type="OrthoDB" id="9122127at2"/>
<dbReference type="SUPFAM" id="SSF46785">
    <property type="entry name" value="Winged helix' DNA-binding domain"/>
    <property type="match status" value="2"/>
</dbReference>
<geneLocation type="plasmid" evidence="5"/>
<keyword evidence="4" id="KW-0614">Plasmid</keyword>
<organism evidence="4 6">
    <name type="scientific">Ralstonia insidiosa</name>
    <dbReference type="NCBI Taxonomy" id="190721"/>
    <lineage>
        <taxon>Bacteria</taxon>
        <taxon>Pseudomonadati</taxon>
        <taxon>Pseudomonadota</taxon>
        <taxon>Betaproteobacteria</taxon>
        <taxon>Burkholderiales</taxon>
        <taxon>Burkholderiaceae</taxon>
        <taxon>Ralstonia</taxon>
    </lineage>
</organism>